<dbReference type="SMART" id="SM00248">
    <property type="entry name" value="ANK"/>
    <property type="match status" value="4"/>
</dbReference>
<evidence type="ECO:0000256" key="2">
    <source>
        <dbReference type="ARBA" id="ARBA00023043"/>
    </source>
</evidence>
<feature type="domain" description="F-box" evidence="4">
    <location>
        <begin position="8"/>
        <end position="40"/>
    </location>
</feature>
<dbReference type="OrthoDB" id="20872at2759"/>
<keyword evidence="1" id="KW-0677">Repeat</keyword>
<dbReference type="InterPro" id="IPR036770">
    <property type="entry name" value="Ankyrin_rpt-contain_sf"/>
</dbReference>
<evidence type="ECO:0000256" key="1">
    <source>
        <dbReference type="ARBA" id="ARBA00022737"/>
    </source>
</evidence>
<dbReference type="PANTHER" id="PTHR24198:SF165">
    <property type="entry name" value="ANKYRIN REPEAT-CONTAINING PROTEIN-RELATED"/>
    <property type="match status" value="1"/>
</dbReference>
<dbReference type="PROSITE" id="PS50088">
    <property type="entry name" value="ANK_REPEAT"/>
    <property type="match status" value="3"/>
</dbReference>
<feature type="repeat" description="ANK" evidence="3">
    <location>
        <begin position="90"/>
        <end position="122"/>
    </location>
</feature>
<protein>
    <submittedName>
        <fullName evidence="5">Ankyrin repeat-containing domain protein</fullName>
    </submittedName>
</protein>
<accession>A0A9P8VXA0</accession>
<evidence type="ECO:0000313" key="5">
    <source>
        <dbReference type="EMBL" id="KAH6877187.1"/>
    </source>
</evidence>
<name>A0A9P8VXA0_9HYPO</name>
<feature type="repeat" description="ANK" evidence="3">
    <location>
        <begin position="156"/>
        <end position="188"/>
    </location>
</feature>
<dbReference type="AlphaFoldDB" id="A0A9P8VXA0"/>
<evidence type="ECO:0000256" key="3">
    <source>
        <dbReference type="PROSITE-ProRule" id="PRU00023"/>
    </source>
</evidence>
<dbReference type="EMBL" id="JAGPYM010000031">
    <property type="protein sequence ID" value="KAH6877187.1"/>
    <property type="molecule type" value="Genomic_DNA"/>
</dbReference>
<dbReference type="SUPFAM" id="SSF48403">
    <property type="entry name" value="Ankyrin repeat"/>
    <property type="match status" value="1"/>
</dbReference>
<dbReference type="PROSITE" id="PS50297">
    <property type="entry name" value="ANK_REP_REGION"/>
    <property type="match status" value="3"/>
</dbReference>
<evidence type="ECO:0000313" key="6">
    <source>
        <dbReference type="Proteomes" id="UP000777438"/>
    </source>
</evidence>
<proteinExistence type="predicted"/>
<gene>
    <name evidence="5" type="ORF">B0T10DRAFT_448040</name>
</gene>
<dbReference type="InterPro" id="IPR001810">
    <property type="entry name" value="F-box_dom"/>
</dbReference>
<keyword evidence="2 3" id="KW-0040">ANK repeat</keyword>
<dbReference type="Proteomes" id="UP000777438">
    <property type="component" value="Unassembled WGS sequence"/>
</dbReference>
<dbReference type="InterPro" id="IPR002110">
    <property type="entry name" value="Ankyrin_rpt"/>
</dbReference>
<dbReference type="Pfam" id="PF12796">
    <property type="entry name" value="Ank_2"/>
    <property type="match status" value="2"/>
</dbReference>
<reference evidence="5 6" key="1">
    <citation type="journal article" date="2021" name="Nat. Commun.">
        <title>Genetic determinants of endophytism in the Arabidopsis root mycobiome.</title>
        <authorList>
            <person name="Mesny F."/>
            <person name="Miyauchi S."/>
            <person name="Thiergart T."/>
            <person name="Pickel B."/>
            <person name="Atanasova L."/>
            <person name="Karlsson M."/>
            <person name="Huettel B."/>
            <person name="Barry K.W."/>
            <person name="Haridas S."/>
            <person name="Chen C."/>
            <person name="Bauer D."/>
            <person name="Andreopoulos W."/>
            <person name="Pangilinan J."/>
            <person name="LaButti K."/>
            <person name="Riley R."/>
            <person name="Lipzen A."/>
            <person name="Clum A."/>
            <person name="Drula E."/>
            <person name="Henrissat B."/>
            <person name="Kohler A."/>
            <person name="Grigoriev I.V."/>
            <person name="Martin F.M."/>
            <person name="Hacquard S."/>
        </authorList>
    </citation>
    <scope>NUCLEOTIDE SEQUENCE [LARGE SCALE GENOMIC DNA]</scope>
    <source>
        <strain evidence="5 6">MPI-CAGE-CH-0241</strain>
    </source>
</reference>
<evidence type="ECO:0000259" key="4">
    <source>
        <dbReference type="Pfam" id="PF00646"/>
    </source>
</evidence>
<dbReference type="Pfam" id="PF00646">
    <property type="entry name" value="F-box"/>
    <property type="match status" value="1"/>
</dbReference>
<organism evidence="5 6">
    <name type="scientific">Thelonectria olida</name>
    <dbReference type="NCBI Taxonomy" id="1576542"/>
    <lineage>
        <taxon>Eukaryota</taxon>
        <taxon>Fungi</taxon>
        <taxon>Dikarya</taxon>
        <taxon>Ascomycota</taxon>
        <taxon>Pezizomycotina</taxon>
        <taxon>Sordariomycetes</taxon>
        <taxon>Hypocreomycetidae</taxon>
        <taxon>Hypocreales</taxon>
        <taxon>Nectriaceae</taxon>
        <taxon>Thelonectria</taxon>
    </lineage>
</organism>
<sequence length="206" mass="22446">MHHSFLAKIPIELQQLIVTSLSKHDLLSLRQTCCHFNTVCAPYIVKEIANEMEISDAPELYLHKAVASCRHDLMECLLQHRPPLDRADAQGETALHVAVRKSCSSCVHTLLSSGANVSPISSQSWTPLMLASRYGHTSMASRLLEAGAAPNIQGYRGWTALHVSRRFGHDDLASLLESAGADCDVVDNDGGKAKETGGWTKCWGAL</sequence>
<dbReference type="PANTHER" id="PTHR24198">
    <property type="entry name" value="ANKYRIN REPEAT AND PROTEIN KINASE DOMAIN-CONTAINING PROTEIN"/>
    <property type="match status" value="1"/>
</dbReference>
<keyword evidence="6" id="KW-1185">Reference proteome</keyword>
<dbReference type="Gene3D" id="1.25.40.20">
    <property type="entry name" value="Ankyrin repeat-containing domain"/>
    <property type="match status" value="1"/>
</dbReference>
<comment type="caution">
    <text evidence="5">The sequence shown here is derived from an EMBL/GenBank/DDBJ whole genome shotgun (WGS) entry which is preliminary data.</text>
</comment>
<feature type="repeat" description="ANK" evidence="3">
    <location>
        <begin position="123"/>
        <end position="155"/>
    </location>
</feature>